<dbReference type="EMBL" id="KI912113">
    <property type="protein sequence ID" value="ETS79970.1"/>
    <property type="molecule type" value="Genomic_DNA"/>
</dbReference>
<evidence type="ECO:0000256" key="6">
    <source>
        <dbReference type="ARBA" id="ARBA00023033"/>
    </source>
</evidence>
<evidence type="ECO:0000256" key="3">
    <source>
        <dbReference type="ARBA" id="ARBA00022723"/>
    </source>
</evidence>
<dbReference type="Gene3D" id="1.10.630.10">
    <property type="entry name" value="Cytochrome P450"/>
    <property type="match status" value="1"/>
</dbReference>
<evidence type="ECO:0000256" key="2">
    <source>
        <dbReference type="ARBA" id="ARBA00010617"/>
    </source>
</evidence>
<dbReference type="PRINTS" id="PR00465">
    <property type="entry name" value="EP450IV"/>
</dbReference>
<feature type="transmembrane region" description="Helical" evidence="9">
    <location>
        <begin position="12"/>
        <end position="31"/>
    </location>
</feature>
<dbReference type="InterPro" id="IPR017972">
    <property type="entry name" value="Cyt_P450_CS"/>
</dbReference>
<accession>W3X1L7</accession>
<dbReference type="InterPro" id="IPR001128">
    <property type="entry name" value="Cyt_P450"/>
</dbReference>
<comment type="cofactor">
    <cofactor evidence="1 7">
        <name>heme</name>
        <dbReference type="ChEBI" id="CHEBI:30413"/>
    </cofactor>
</comment>
<keyword evidence="9" id="KW-1133">Transmembrane helix</keyword>
<keyword evidence="11" id="KW-1185">Reference proteome</keyword>
<dbReference type="OrthoDB" id="1844152at2759"/>
<dbReference type="AlphaFoldDB" id="W3X1L7"/>
<dbReference type="PANTHER" id="PTHR46206">
    <property type="entry name" value="CYTOCHROME P450"/>
    <property type="match status" value="1"/>
</dbReference>
<dbReference type="InterPro" id="IPR036396">
    <property type="entry name" value="Cyt_P450_sf"/>
</dbReference>
<comment type="similarity">
    <text evidence="2 8">Belongs to the cytochrome P450 family.</text>
</comment>
<sequence>MDQVMQLVADRVPVFASVALILGTAFLFSILRSSKGGVDKIPLVGNELGNVEQRRKAYLSNAKDLYQQGYQRFKNSTFRLTDTDGEKIVLPRSLLDEARRLPEDYLNISKAFEKSNEQKYTGLGGNQIHTDFLIHLIRSDLTHNLNRINGRLTEETARAVAEELGPCEDWTAENVYSKLLRIVAIVSGNIFLGPELCRREEWVNSAITYTVDMFTAIGKLKQWSPWTRFIGQYYVPELKSVSEHRRKCHEFLAPVIAERRQQMKQGVAMPDDMLQWMMNKTGDFKLGDDDLSIIVLNLSLAAIHTTTITTISVLYDLVIRPDLVQELRKEISAVMEQSGGVLSTHSLYDMKLLDSVMKESQRTNPGSLVRFVRYVDNAVTLSDGTHLPAGAMVEANHANILNDPQLYSYPESFDAHRFMNLRKGTVEDPMAYKNKEQYQFVTVTKDFMAFGYGRHACPGRFFAANEIKLMLSRILLDYDIKMPEGFTERYPNLSMGLDALPDPTKDLMLKRVKAHV</sequence>
<feature type="binding site" description="axial binding residue" evidence="7">
    <location>
        <position position="457"/>
    </location>
    <ligand>
        <name>heme</name>
        <dbReference type="ChEBI" id="CHEBI:30413"/>
    </ligand>
    <ligandPart>
        <name>Fe</name>
        <dbReference type="ChEBI" id="CHEBI:18248"/>
    </ligandPart>
</feature>
<dbReference type="GO" id="GO:0020037">
    <property type="term" value="F:heme binding"/>
    <property type="evidence" value="ECO:0007669"/>
    <property type="project" value="InterPro"/>
</dbReference>
<organism evidence="10 11">
    <name type="scientific">Pestalotiopsis fici (strain W106-1 / CGMCC3.15140)</name>
    <dbReference type="NCBI Taxonomy" id="1229662"/>
    <lineage>
        <taxon>Eukaryota</taxon>
        <taxon>Fungi</taxon>
        <taxon>Dikarya</taxon>
        <taxon>Ascomycota</taxon>
        <taxon>Pezizomycotina</taxon>
        <taxon>Sordariomycetes</taxon>
        <taxon>Xylariomycetidae</taxon>
        <taxon>Amphisphaeriales</taxon>
        <taxon>Sporocadaceae</taxon>
        <taxon>Pestalotiopsis</taxon>
    </lineage>
</organism>
<evidence type="ECO:0000256" key="9">
    <source>
        <dbReference type="SAM" id="Phobius"/>
    </source>
</evidence>
<dbReference type="RefSeq" id="XP_007834271.1">
    <property type="nucleotide sequence ID" value="XM_007836080.1"/>
</dbReference>
<dbReference type="Proteomes" id="UP000030651">
    <property type="component" value="Unassembled WGS sequence"/>
</dbReference>
<dbReference type="GeneID" id="19272512"/>
<dbReference type="PANTHER" id="PTHR46206:SF7">
    <property type="entry name" value="P450, PUTATIVE (EUROFUNG)-RELATED"/>
    <property type="match status" value="1"/>
</dbReference>
<dbReference type="OMA" id="MHIAFPL"/>
<keyword evidence="7 8" id="KW-0349">Heme</keyword>
<keyword evidence="6 8" id="KW-0503">Monooxygenase</keyword>
<evidence type="ECO:0000256" key="5">
    <source>
        <dbReference type="ARBA" id="ARBA00023004"/>
    </source>
</evidence>
<dbReference type="KEGG" id="pfy:PFICI_07499"/>
<dbReference type="GO" id="GO:0016705">
    <property type="term" value="F:oxidoreductase activity, acting on paired donors, with incorporation or reduction of molecular oxygen"/>
    <property type="evidence" value="ECO:0007669"/>
    <property type="project" value="InterPro"/>
</dbReference>
<keyword evidence="9" id="KW-0472">Membrane</keyword>
<keyword evidence="3 7" id="KW-0479">Metal-binding</keyword>
<dbReference type="GO" id="GO:0005506">
    <property type="term" value="F:iron ion binding"/>
    <property type="evidence" value="ECO:0007669"/>
    <property type="project" value="InterPro"/>
</dbReference>
<reference evidence="11" key="1">
    <citation type="journal article" date="2015" name="BMC Genomics">
        <title>Genomic and transcriptomic analysis of the endophytic fungus Pestalotiopsis fici reveals its lifestyle and high potential for synthesis of natural products.</title>
        <authorList>
            <person name="Wang X."/>
            <person name="Zhang X."/>
            <person name="Liu L."/>
            <person name="Xiang M."/>
            <person name="Wang W."/>
            <person name="Sun X."/>
            <person name="Che Y."/>
            <person name="Guo L."/>
            <person name="Liu G."/>
            <person name="Guo L."/>
            <person name="Wang C."/>
            <person name="Yin W.B."/>
            <person name="Stadler M."/>
            <person name="Zhang X."/>
            <person name="Liu X."/>
        </authorList>
    </citation>
    <scope>NUCLEOTIDE SEQUENCE [LARGE SCALE GENOMIC DNA]</scope>
    <source>
        <strain evidence="11">W106-1 / CGMCC3.15140</strain>
    </source>
</reference>
<keyword evidence="5 7" id="KW-0408">Iron</keyword>
<evidence type="ECO:0000256" key="7">
    <source>
        <dbReference type="PIRSR" id="PIRSR602403-1"/>
    </source>
</evidence>
<protein>
    <submittedName>
        <fullName evidence="10">Uncharacterized protein</fullName>
    </submittedName>
</protein>
<evidence type="ECO:0000256" key="4">
    <source>
        <dbReference type="ARBA" id="ARBA00023002"/>
    </source>
</evidence>
<dbReference type="CDD" id="cd11041">
    <property type="entry name" value="CYP503A1-like"/>
    <property type="match status" value="1"/>
</dbReference>
<gene>
    <name evidence="10" type="ORF">PFICI_07499</name>
</gene>
<dbReference type="SUPFAM" id="SSF48264">
    <property type="entry name" value="Cytochrome P450"/>
    <property type="match status" value="1"/>
</dbReference>
<dbReference type="InterPro" id="IPR002403">
    <property type="entry name" value="Cyt_P450_E_grp-IV"/>
</dbReference>
<name>W3X1L7_PESFW</name>
<evidence type="ECO:0000256" key="1">
    <source>
        <dbReference type="ARBA" id="ARBA00001971"/>
    </source>
</evidence>
<dbReference type="eggNOG" id="KOG0159">
    <property type="taxonomic scope" value="Eukaryota"/>
</dbReference>
<keyword evidence="9" id="KW-0812">Transmembrane</keyword>
<keyword evidence="4 8" id="KW-0560">Oxidoreductase</keyword>
<dbReference type="PROSITE" id="PS00086">
    <property type="entry name" value="CYTOCHROME_P450"/>
    <property type="match status" value="1"/>
</dbReference>
<dbReference type="Pfam" id="PF00067">
    <property type="entry name" value="p450"/>
    <property type="match status" value="1"/>
</dbReference>
<dbReference type="GO" id="GO:0004497">
    <property type="term" value="F:monooxygenase activity"/>
    <property type="evidence" value="ECO:0007669"/>
    <property type="project" value="UniProtKB-KW"/>
</dbReference>
<evidence type="ECO:0000313" key="11">
    <source>
        <dbReference type="Proteomes" id="UP000030651"/>
    </source>
</evidence>
<dbReference type="InParanoid" id="W3X1L7"/>
<evidence type="ECO:0000313" key="10">
    <source>
        <dbReference type="EMBL" id="ETS79970.1"/>
    </source>
</evidence>
<dbReference type="HOGENOM" id="CLU_022195_0_0_1"/>
<proteinExistence type="inferred from homology"/>
<evidence type="ECO:0000256" key="8">
    <source>
        <dbReference type="RuleBase" id="RU000461"/>
    </source>
</evidence>